<dbReference type="CDD" id="cd01824">
    <property type="entry name" value="Phospholipase_B_like"/>
    <property type="match status" value="1"/>
</dbReference>
<dbReference type="InterPro" id="IPR038885">
    <property type="entry name" value="PLB1"/>
</dbReference>
<dbReference type="EMBL" id="AZBU02000012">
    <property type="protein sequence ID" value="TKR59959.1"/>
    <property type="molecule type" value="Genomic_DNA"/>
</dbReference>
<evidence type="ECO:0000313" key="3">
    <source>
        <dbReference type="Proteomes" id="UP000298663"/>
    </source>
</evidence>
<evidence type="ECO:0000313" key="2">
    <source>
        <dbReference type="EMBL" id="TKR59959.1"/>
    </source>
</evidence>
<gene>
    <name evidence="2" type="ORF">L596_029561</name>
</gene>
<evidence type="ECO:0000256" key="1">
    <source>
        <dbReference type="SAM" id="SignalP"/>
    </source>
</evidence>
<dbReference type="InterPro" id="IPR001087">
    <property type="entry name" value="GDSL"/>
</dbReference>
<dbReference type="Proteomes" id="UP000298663">
    <property type="component" value="Unassembled WGS sequence"/>
</dbReference>
<name>A0A4U5LV08_STECR</name>
<dbReference type="Pfam" id="PF00657">
    <property type="entry name" value="Lipase_GDSL"/>
    <property type="match status" value="1"/>
</dbReference>
<dbReference type="AlphaFoldDB" id="A0A4U5LV08"/>
<organism evidence="2 3">
    <name type="scientific">Steinernema carpocapsae</name>
    <name type="common">Entomopathogenic nematode</name>
    <dbReference type="NCBI Taxonomy" id="34508"/>
    <lineage>
        <taxon>Eukaryota</taxon>
        <taxon>Metazoa</taxon>
        <taxon>Ecdysozoa</taxon>
        <taxon>Nematoda</taxon>
        <taxon>Chromadorea</taxon>
        <taxon>Rhabditida</taxon>
        <taxon>Tylenchina</taxon>
        <taxon>Panagrolaimomorpha</taxon>
        <taxon>Strongyloidoidea</taxon>
        <taxon>Steinernematidae</taxon>
        <taxon>Steinernema</taxon>
    </lineage>
</organism>
<protein>
    <submittedName>
        <fullName evidence="2">Uncharacterized protein</fullName>
    </submittedName>
</protein>
<sequence length="386" mass="42604">MHQLVEGLLFLALLGALQALKDLGAPNFLNCPEKTFASSKSVPTSAHQVRYGDIKIIAALGDSLTAGNGAGAENHDAIQIVLQYRGLVFHIGGDKELDQHITIPNILRKFNPKLFGQSHGVGSVNVWESAYLNAGVPGAQSSDLPGQAKDLVQKIKTHPEIDVQNDWKLVNIFIGGNDICAYCDDRKHNKESFHSPYHFAENIKKAVEILQDNLPRTIVSLTGMFNMRMLRRVDAGELFCEGLHLFECSCEADKQFTNAEMSNVSLAYMAAEQQIQDSGVFDTKEDFTFVIQPFFEEITQPPLLPDGKADLSFFAPDCFHFSEFGHAVVAKELWNTIVEPVGMKQRKVNLSAYDVPLKCADPYNACPFFPTTKNSGSNCVLTDAAY</sequence>
<keyword evidence="1" id="KW-0732">Signal</keyword>
<dbReference type="PANTHER" id="PTHR21325:SF31">
    <property type="entry name" value="GH22081P-RELATED"/>
    <property type="match status" value="1"/>
</dbReference>
<reference evidence="2 3" key="1">
    <citation type="journal article" date="2015" name="Genome Biol.">
        <title>Comparative genomics of Steinernema reveals deeply conserved gene regulatory networks.</title>
        <authorList>
            <person name="Dillman A.R."/>
            <person name="Macchietto M."/>
            <person name="Porter C.F."/>
            <person name="Rogers A."/>
            <person name="Williams B."/>
            <person name="Antoshechkin I."/>
            <person name="Lee M.M."/>
            <person name="Goodwin Z."/>
            <person name="Lu X."/>
            <person name="Lewis E.E."/>
            <person name="Goodrich-Blair H."/>
            <person name="Stock S.P."/>
            <person name="Adams B.J."/>
            <person name="Sternberg P.W."/>
            <person name="Mortazavi A."/>
        </authorList>
    </citation>
    <scope>NUCLEOTIDE SEQUENCE [LARGE SCALE GENOMIC DNA]</scope>
    <source>
        <strain evidence="2 3">ALL</strain>
    </source>
</reference>
<feature type="chain" id="PRO_5020513890" evidence="1">
    <location>
        <begin position="20"/>
        <end position="386"/>
    </location>
</feature>
<dbReference type="GO" id="GO:0004620">
    <property type="term" value="F:phospholipase activity"/>
    <property type="evidence" value="ECO:0007669"/>
    <property type="project" value="InterPro"/>
</dbReference>
<dbReference type="FunFam" id="3.40.50.1110:FF:000017">
    <property type="entry name" value="Protein CBG05119"/>
    <property type="match status" value="1"/>
</dbReference>
<accession>A0A4U5LV08</accession>
<dbReference type="InterPro" id="IPR036514">
    <property type="entry name" value="SGNH_hydro_sf"/>
</dbReference>
<proteinExistence type="predicted"/>
<feature type="signal peptide" evidence="1">
    <location>
        <begin position="1"/>
        <end position="19"/>
    </location>
</feature>
<dbReference type="PANTHER" id="PTHR21325">
    <property type="entry name" value="PHOSPHOLIPASE B, PLB1"/>
    <property type="match status" value="1"/>
</dbReference>
<dbReference type="InterPro" id="IPR035547">
    <property type="entry name" value="Phospholipase_B"/>
</dbReference>
<dbReference type="GO" id="GO:0006644">
    <property type="term" value="P:phospholipid metabolic process"/>
    <property type="evidence" value="ECO:0007669"/>
    <property type="project" value="TreeGrafter"/>
</dbReference>
<reference evidence="2 3" key="2">
    <citation type="journal article" date="2019" name="G3 (Bethesda)">
        <title>Hybrid Assembly of the Genome of the Entomopathogenic Nematode Steinernema carpocapsae Identifies the X-Chromosome.</title>
        <authorList>
            <person name="Serra L."/>
            <person name="Macchietto M."/>
            <person name="Macias-Munoz A."/>
            <person name="McGill C.J."/>
            <person name="Rodriguez I.M."/>
            <person name="Rodriguez B."/>
            <person name="Murad R."/>
            <person name="Mortazavi A."/>
        </authorList>
    </citation>
    <scope>NUCLEOTIDE SEQUENCE [LARGE SCALE GENOMIC DNA]</scope>
    <source>
        <strain evidence="2 3">ALL</strain>
    </source>
</reference>
<dbReference type="Gene3D" id="3.40.50.1110">
    <property type="entry name" value="SGNH hydrolase"/>
    <property type="match status" value="1"/>
</dbReference>
<dbReference type="SUPFAM" id="SSF52266">
    <property type="entry name" value="SGNH hydrolase"/>
    <property type="match status" value="1"/>
</dbReference>
<keyword evidence="3" id="KW-1185">Reference proteome</keyword>
<comment type="caution">
    <text evidence="2">The sequence shown here is derived from an EMBL/GenBank/DDBJ whole genome shotgun (WGS) entry which is preliminary data.</text>
</comment>
<dbReference type="OrthoDB" id="10265800at2759"/>
<dbReference type="STRING" id="34508.A0A4U5LV08"/>